<evidence type="ECO:0000256" key="3">
    <source>
        <dbReference type="ARBA" id="ARBA00005005"/>
    </source>
</evidence>
<protein>
    <recommendedName>
        <fullName evidence="13">Long-chain-fatty-acid--CoA ligase</fullName>
        <ecNumber evidence="12">6.2.1.3</ecNumber>
    </recommendedName>
    <alternativeName>
        <fullName evidence="14">Long-chain acyl-CoA synthetase</fullName>
    </alternativeName>
</protein>
<keyword evidence="9" id="KW-0460">Magnesium</keyword>
<dbReference type="GO" id="GO:0016020">
    <property type="term" value="C:membrane"/>
    <property type="evidence" value="ECO:0007669"/>
    <property type="project" value="UniProtKB-SubCell"/>
</dbReference>
<dbReference type="AlphaFoldDB" id="A0A345D9H6"/>
<evidence type="ECO:0000259" key="15">
    <source>
        <dbReference type="PROSITE" id="PS50222"/>
    </source>
</evidence>
<reference evidence="17" key="1">
    <citation type="submission" date="2018-07" db="EMBL/GenBank/DDBJ databases">
        <authorList>
            <person name="Kim H."/>
        </authorList>
    </citation>
    <scope>NUCLEOTIDE SEQUENCE [LARGE SCALE GENOMIC DNA]</scope>
    <source>
        <strain evidence="17">F02</strain>
    </source>
</reference>
<dbReference type="Proteomes" id="UP000252182">
    <property type="component" value="Chromosome"/>
</dbReference>
<evidence type="ECO:0000256" key="1">
    <source>
        <dbReference type="ARBA" id="ARBA00001946"/>
    </source>
</evidence>
<comment type="similarity">
    <text evidence="4">Belongs to the ATP-dependent AMP-binding enzyme family.</text>
</comment>
<evidence type="ECO:0000256" key="9">
    <source>
        <dbReference type="ARBA" id="ARBA00022842"/>
    </source>
</evidence>
<keyword evidence="6" id="KW-0547">Nucleotide-binding</keyword>
<comment type="pathway">
    <text evidence="3">Lipid metabolism; fatty acid beta-oxidation.</text>
</comment>
<dbReference type="FunFam" id="3.30.300.30:FF:000006">
    <property type="entry name" value="Long-chain-fatty-acid--CoA ligase FadD"/>
    <property type="match status" value="1"/>
</dbReference>
<dbReference type="GO" id="GO:0004467">
    <property type="term" value="F:long-chain fatty acid-CoA ligase activity"/>
    <property type="evidence" value="ECO:0007669"/>
    <property type="project" value="UniProtKB-EC"/>
</dbReference>
<dbReference type="Pfam" id="PF00501">
    <property type="entry name" value="AMP-binding"/>
    <property type="match status" value="1"/>
</dbReference>
<evidence type="ECO:0000256" key="10">
    <source>
        <dbReference type="ARBA" id="ARBA00023098"/>
    </source>
</evidence>
<accession>A0A345D9H6</accession>
<dbReference type="PROSITE" id="PS00455">
    <property type="entry name" value="AMP_BINDING"/>
    <property type="match status" value="1"/>
</dbReference>
<evidence type="ECO:0000256" key="13">
    <source>
        <dbReference type="ARBA" id="ARBA00039545"/>
    </source>
</evidence>
<dbReference type="NCBIfam" id="NF005463">
    <property type="entry name" value="PRK07059.1"/>
    <property type="match status" value="1"/>
</dbReference>
<evidence type="ECO:0000256" key="12">
    <source>
        <dbReference type="ARBA" id="ARBA00026121"/>
    </source>
</evidence>
<dbReference type="CDD" id="cd05936">
    <property type="entry name" value="FC-FACS_FadD_like"/>
    <property type="match status" value="1"/>
</dbReference>
<dbReference type="Pfam" id="PF13193">
    <property type="entry name" value="AMP-binding_C"/>
    <property type="match status" value="1"/>
</dbReference>
<dbReference type="PANTHER" id="PTHR43767">
    <property type="entry name" value="LONG-CHAIN-FATTY-ACID--COA LIGASE"/>
    <property type="match status" value="1"/>
</dbReference>
<dbReference type="EC" id="6.2.1.3" evidence="12"/>
<dbReference type="FunFam" id="3.40.50.12780:FF:000003">
    <property type="entry name" value="Long-chain-fatty-acid--CoA ligase FadD"/>
    <property type="match status" value="1"/>
</dbReference>
<comment type="cofactor">
    <cofactor evidence="1">
        <name>Mg(2+)</name>
        <dbReference type="ChEBI" id="CHEBI:18420"/>
    </cofactor>
</comment>
<evidence type="ECO:0000313" key="17">
    <source>
        <dbReference type="Proteomes" id="UP000252182"/>
    </source>
</evidence>
<keyword evidence="17" id="KW-1185">Reference proteome</keyword>
<organism evidence="16 17">
    <name type="scientific">Ephemeroptericola cinctiostellae</name>
    <dbReference type="NCBI Taxonomy" id="2268024"/>
    <lineage>
        <taxon>Bacteria</taxon>
        <taxon>Pseudomonadati</taxon>
        <taxon>Pseudomonadota</taxon>
        <taxon>Betaproteobacteria</taxon>
        <taxon>Burkholderiales</taxon>
        <taxon>Burkholderiaceae</taxon>
        <taxon>Ephemeroptericola</taxon>
    </lineage>
</organism>
<evidence type="ECO:0000256" key="14">
    <source>
        <dbReference type="ARBA" id="ARBA00042773"/>
    </source>
</evidence>
<gene>
    <name evidence="16" type="primary">fadD</name>
    <name evidence="16" type="ORF">DTO96_100731</name>
</gene>
<dbReference type="SUPFAM" id="SSF56801">
    <property type="entry name" value="Acetyl-CoA synthetase-like"/>
    <property type="match status" value="1"/>
</dbReference>
<keyword evidence="10" id="KW-0443">Lipid metabolism</keyword>
<dbReference type="InterPro" id="IPR045851">
    <property type="entry name" value="AMP-bd_C_sf"/>
</dbReference>
<dbReference type="Gene3D" id="3.40.50.12780">
    <property type="entry name" value="N-terminal domain of ligase-like"/>
    <property type="match status" value="1"/>
</dbReference>
<dbReference type="PANTHER" id="PTHR43767:SF8">
    <property type="entry name" value="LONG-CHAIN-FATTY-ACID--COA LIGASE"/>
    <property type="match status" value="1"/>
</dbReference>
<evidence type="ECO:0000256" key="11">
    <source>
        <dbReference type="ARBA" id="ARBA00023136"/>
    </source>
</evidence>
<dbReference type="InterPro" id="IPR000873">
    <property type="entry name" value="AMP-dep_synth/lig_dom"/>
</dbReference>
<dbReference type="EMBL" id="CP031124">
    <property type="protein sequence ID" value="AXF85014.1"/>
    <property type="molecule type" value="Genomic_DNA"/>
</dbReference>
<evidence type="ECO:0000256" key="5">
    <source>
        <dbReference type="ARBA" id="ARBA00022598"/>
    </source>
</evidence>
<comment type="subcellular location">
    <subcellularLocation>
        <location evidence="2">Membrane</location>
        <topology evidence="2">Peripheral membrane protein</topology>
    </subcellularLocation>
</comment>
<dbReference type="KEGG" id="hyf:DTO96_100731"/>
<evidence type="ECO:0000256" key="7">
    <source>
        <dbReference type="ARBA" id="ARBA00022832"/>
    </source>
</evidence>
<dbReference type="InterPro" id="IPR020845">
    <property type="entry name" value="AMP-binding_CS"/>
</dbReference>
<keyword evidence="8" id="KW-0067">ATP-binding</keyword>
<dbReference type="RefSeq" id="WP_114563907.1">
    <property type="nucleotide sequence ID" value="NZ_CP031124.1"/>
</dbReference>
<evidence type="ECO:0000256" key="6">
    <source>
        <dbReference type="ARBA" id="ARBA00022741"/>
    </source>
</evidence>
<evidence type="ECO:0000256" key="4">
    <source>
        <dbReference type="ARBA" id="ARBA00006432"/>
    </source>
</evidence>
<evidence type="ECO:0000256" key="8">
    <source>
        <dbReference type="ARBA" id="ARBA00022840"/>
    </source>
</evidence>
<keyword evidence="11" id="KW-0472">Membrane</keyword>
<dbReference type="InterPro" id="IPR025110">
    <property type="entry name" value="AMP-bd_C"/>
</dbReference>
<dbReference type="PROSITE" id="PS50222">
    <property type="entry name" value="EF_HAND_2"/>
    <property type="match status" value="1"/>
</dbReference>
<keyword evidence="7" id="KW-0276">Fatty acid metabolism</keyword>
<feature type="domain" description="EF-hand" evidence="15">
    <location>
        <begin position="492"/>
        <end position="527"/>
    </location>
</feature>
<proteinExistence type="inferred from homology"/>
<dbReference type="GO" id="GO:0005524">
    <property type="term" value="F:ATP binding"/>
    <property type="evidence" value="ECO:0007669"/>
    <property type="project" value="UniProtKB-KW"/>
</dbReference>
<keyword evidence="5 16" id="KW-0436">Ligase</keyword>
<name>A0A345D9H6_9BURK</name>
<dbReference type="OrthoDB" id="9766486at2"/>
<dbReference type="InterPro" id="IPR002048">
    <property type="entry name" value="EF_hand_dom"/>
</dbReference>
<evidence type="ECO:0000313" key="16">
    <source>
        <dbReference type="EMBL" id="AXF85014.1"/>
    </source>
</evidence>
<evidence type="ECO:0000256" key="2">
    <source>
        <dbReference type="ARBA" id="ARBA00004170"/>
    </source>
</evidence>
<dbReference type="InterPro" id="IPR042099">
    <property type="entry name" value="ANL_N_sf"/>
</dbReference>
<dbReference type="Gene3D" id="3.30.300.30">
    <property type="match status" value="1"/>
</dbReference>
<dbReference type="InterPro" id="IPR050237">
    <property type="entry name" value="ATP-dep_AMP-bd_enzyme"/>
</dbReference>
<dbReference type="GO" id="GO:0005509">
    <property type="term" value="F:calcium ion binding"/>
    <property type="evidence" value="ECO:0007669"/>
    <property type="project" value="InterPro"/>
</dbReference>
<sequence length="558" mass="61141">MSQKPWLASYQEGVPATINTEKYASVAGIFADAFERFADRPAASNLGKTITYKQMDHASRHVGAWLQQLGLKKGERVAIMMPNCLQYPILVAAVLRAGYCVVNVNPLYTVTELTHQLKDSGAKAIFILENFAHTLQASLPNLNDLQHIVVSTLGDMLGIKGHVVNFMLRRVKKMVPEWQIEGAVSFKSILEKGASLNLTPVHLGHDDLAFLQYTGGTTGVSKGATLTHGNLVANVLQADAWFVSELDLEHNPSPVFVVALPLYHIFGLTACLLWVSHIGAHALLITNPRDIPAFIKDLSKYPFAVLPAVNTLFNALMNNPDFAKLDFSKLKVALGGGMSVQKAIAERFEKITGAPLLEAYGLSETSPFATANPVNTKGFTGYIGLPVCSTDIAMLDDDGHPVPYGEPGEICIKGPQVMRDYWGRPDETVKAMTADGYFKTGDIGIMNDAGYIKIVDRKKDMILVSGFNVYPNEIEDIAVRHPKVLEAAAIGIEDDYSGEAVKLFVVKRDGSLTESELKDFLKESLTNYKRPKVIEFISELPKSNVGKILRKDLRKPKA</sequence>